<dbReference type="InterPro" id="IPR001926">
    <property type="entry name" value="TrpB-like_PALP"/>
</dbReference>
<dbReference type="HOGENOM" id="CLU_021152_4_1_7"/>
<dbReference type="CDD" id="cd01562">
    <property type="entry name" value="Thr-dehyd"/>
    <property type="match status" value="1"/>
</dbReference>
<dbReference type="InterPro" id="IPR000634">
    <property type="entry name" value="Ser/Thr_deHydtase_PyrdxlP-BS"/>
</dbReference>
<dbReference type="PANTHER" id="PTHR48078">
    <property type="entry name" value="THREONINE DEHYDRATASE, MITOCHONDRIAL-RELATED"/>
    <property type="match status" value="1"/>
</dbReference>
<dbReference type="InterPro" id="IPR044561">
    <property type="entry name" value="ACT_ThrD-II-like"/>
</dbReference>
<evidence type="ECO:0000256" key="2">
    <source>
        <dbReference type="ARBA" id="ARBA00010869"/>
    </source>
</evidence>
<dbReference type="InterPro" id="IPR002912">
    <property type="entry name" value="ACT_dom"/>
</dbReference>
<dbReference type="Gene3D" id="3.30.70.260">
    <property type="match status" value="1"/>
</dbReference>
<dbReference type="FunFam" id="3.40.50.1100:FF:000007">
    <property type="entry name" value="L-threonine dehydratase catabolic TdcB"/>
    <property type="match status" value="1"/>
</dbReference>
<dbReference type="PANTHER" id="PTHR48078:SF6">
    <property type="entry name" value="L-THREONINE DEHYDRATASE CATABOLIC TDCB"/>
    <property type="match status" value="1"/>
</dbReference>
<dbReference type="Gene3D" id="3.40.50.1100">
    <property type="match status" value="2"/>
</dbReference>
<dbReference type="PATRIC" id="fig|1357400.3.peg.1396"/>
<keyword evidence="8" id="KW-1185">Reference proteome</keyword>
<keyword evidence="4 7" id="KW-0456">Lyase</keyword>
<dbReference type="CDD" id="cd04886">
    <property type="entry name" value="ACT_ThrD-II-like"/>
    <property type="match status" value="1"/>
</dbReference>
<dbReference type="Proteomes" id="UP000018731">
    <property type="component" value="Unassembled WGS sequence"/>
</dbReference>
<dbReference type="SUPFAM" id="SSF53686">
    <property type="entry name" value="Tryptophan synthase beta subunit-like PLP-dependent enzymes"/>
    <property type="match status" value="1"/>
</dbReference>
<dbReference type="FunFam" id="3.40.50.1100:FF:000005">
    <property type="entry name" value="Threonine dehydratase catabolic"/>
    <property type="match status" value="1"/>
</dbReference>
<name>V8C863_9HELI</name>
<comment type="catalytic activity">
    <reaction evidence="5">
        <text>L-serine = pyruvate + NH4(+)</text>
        <dbReference type="Rhea" id="RHEA:19169"/>
        <dbReference type="ChEBI" id="CHEBI:15361"/>
        <dbReference type="ChEBI" id="CHEBI:28938"/>
        <dbReference type="ChEBI" id="CHEBI:33384"/>
        <dbReference type="EC" id="4.3.1.17"/>
    </reaction>
</comment>
<dbReference type="GO" id="GO:0009097">
    <property type="term" value="P:isoleucine biosynthetic process"/>
    <property type="evidence" value="ECO:0007669"/>
    <property type="project" value="TreeGrafter"/>
</dbReference>
<dbReference type="InterPro" id="IPR005789">
    <property type="entry name" value="Thr_deHydtase_catblc"/>
</dbReference>
<reference evidence="7 8" key="1">
    <citation type="journal article" date="2014" name="Genome Announc.">
        <title>Draft genome sequences of six enterohepatic helicobacter species isolated from humans and one from rhesus macaques.</title>
        <authorList>
            <person name="Shen Z."/>
            <person name="Sheh A."/>
            <person name="Young S.K."/>
            <person name="Abouelliel A."/>
            <person name="Ward D.V."/>
            <person name="Earl A.M."/>
            <person name="Fox J.G."/>
        </authorList>
    </citation>
    <scope>NUCLEOTIDE SEQUENCE [LARGE SCALE GENOMIC DNA]</scope>
    <source>
        <strain evidence="7 8">MIT 99-5501</strain>
    </source>
</reference>
<organism evidence="7 8">
    <name type="scientific">Helicobacter macacae MIT 99-5501</name>
    <dbReference type="NCBI Taxonomy" id="1357400"/>
    <lineage>
        <taxon>Bacteria</taxon>
        <taxon>Pseudomonadati</taxon>
        <taxon>Campylobacterota</taxon>
        <taxon>Epsilonproteobacteria</taxon>
        <taxon>Campylobacterales</taxon>
        <taxon>Helicobacteraceae</taxon>
        <taxon>Helicobacter</taxon>
    </lineage>
</organism>
<dbReference type="GO" id="GO:0006565">
    <property type="term" value="P:L-serine catabolic process"/>
    <property type="evidence" value="ECO:0007669"/>
    <property type="project" value="TreeGrafter"/>
</dbReference>
<dbReference type="InterPro" id="IPR036052">
    <property type="entry name" value="TrpB-like_PALP_sf"/>
</dbReference>
<dbReference type="RefSeq" id="WP_023927745.1">
    <property type="nucleotide sequence ID" value="NZ_KI669454.1"/>
</dbReference>
<dbReference type="PROSITE" id="PS51671">
    <property type="entry name" value="ACT"/>
    <property type="match status" value="1"/>
</dbReference>
<evidence type="ECO:0000256" key="4">
    <source>
        <dbReference type="ARBA" id="ARBA00023239"/>
    </source>
</evidence>
<dbReference type="OrthoDB" id="9811476at2"/>
<sequence length="402" mass="43391">MLPLESIQKAHQIIAPVIERTAFSYAPRLSSLTSANIYLKKENLQRTGAFKIRGAFNKIAQMSEQSRAKGVIAASAGNHAQGVAYSARHFGIPSVIVMPEATPLLKVLATKELGAEVVLSGDNYDEAYAKAYEIAKQRDLSFIHPFADEEVMAGQGTIALEMIEEQELDFVLVPIGGGGLIGGILSAYKALSPHTKIIGVQAKGANAMATSFYAKKIQNSTSVRTIADGIAVRDVNALNFSYICEGLSAIVEVDDEEIASAILYLLENQKLVVEGAGASGVAALLHRKLEIKPNERVGIVLSGGNIDVTMLNLIIQKGLIKTHRRLQLQIVLMDKPGALQNLTSILAKANANIVQTDYDRTSINLAYGDVYITLAIETKGEAHKQQICKELKANGYEFSEIL</sequence>
<protein>
    <submittedName>
        <fullName evidence="7">Threonine ammonia-lyase</fullName>
    </submittedName>
</protein>
<dbReference type="STRING" id="1357400.HMPREF2086_01019"/>
<dbReference type="GO" id="GO:0030170">
    <property type="term" value="F:pyridoxal phosphate binding"/>
    <property type="evidence" value="ECO:0007669"/>
    <property type="project" value="InterPro"/>
</dbReference>
<evidence type="ECO:0000256" key="5">
    <source>
        <dbReference type="ARBA" id="ARBA00049406"/>
    </source>
</evidence>
<comment type="cofactor">
    <cofactor evidence="1">
        <name>pyridoxal 5'-phosphate</name>
        <dbReference type="ChEBI" id="CHEBI:597326"/>
    </cofactor>
</comment>
<dbReference type="Pfam" id="PF00291">
    <property type="entry name" value="PALP"/>
    <property type="match status" value="1"/>
</dbReference>
<dbReference type="NCBIfam" id="TIGR01127">
    <property type="entry name" value="ilvA_1Cterm"/>
    <property type="match status" value="1"/>
</dbReference>
<dbReference type="eggNOG" id="COG1171">
    <property type="taxonomic scope" value="Bacteria"/>
</dbReference>
<dbReference type="PROSITE" id="PS00165">
    <property type="entry name" value="DEHYDRATASE_SER_THR"/>
    <property type="match status" value="1"/>
</dbReference>
<evidence type="ECO:0000313" key="7">
    <source>
        <dbReference type="EMBL" id="ETD23220.1"/>
    </source>
</evidence>
<proteinExistence type="inferred from homology"/>
<comment type="caution">
    <text evidence="7">The sequence shown here is derived from an EMBL/GenBank/DDBJ whole genome shotgun (WGS) entry which is preliminary data.</text>
</comment>
<dbReference type="EMBL" id="AZJI01000005">
    <property type="protein sequence ID" value="ETD23220.1"/>
    <property type="molecule type" value="Genomic_DNA"/>
</dbReference>
<dbReference type="AlphaFoldDB" id="V8C863"/>
<feature type="domain" description="ACT" evidence="6">
    <location>
        <begin position="327"/>
        <end position="402"/>
    </location>
</feature>
<dbReference type="GO" id="GO:0003941">
    <property type="term" value="F:L-serine ammonia-lyase activity"/>
    <property type="evidence" value="ECO:0007669"/>
    <property type="project" value="UniProtKB-EC"/>
</dbReference>
<dbReference type="InterPro" id="IPR050147">
    <property type="entry name" value="Ser/Thr_Dehydratase"/>
</dbReference>
<dbReference type="GO" id="GO:0006567">
    <property type="term" value="P:L-threonine catabolic process"/>
    <property type="evidence" value="ECO:0007669"/>
    <property type="project" value="InterPro"/>
</dbReference>
<dbReference type="GO" id="GO:0004794">
    <property type="term" value="F:threonine deaminase activity"/>
    <property type="evidence" value="ECO:0007669"/>
    <property type="project" value="InterPro"/>
</dbReference>
<evidence type="ECO:0000256" key="1">
    <source>
        <dbReference type="ARBA" id="ARBA00001933"/>
    </source>
</evidence>
<keyword evidence="3" id="KW-0663">Pyridoxal phosphate</keyword>
<evidence type="ECO:0000259" key="6">
    <source>
        <dbReference type="PROSITE" id="PS51671"/>
    </source>
</evidence>
<evidence type="ECO:0000313" key="8">
    <source>
        <dbReference type="Proteomes" id="UP000018731"/>
    </source>
</evidence>
<gene>
    <name evidence="7" type="ORF">HMPREF2086_01019</name>
</gene>
<comment type="similarity">
    <text evidence="2">Belongs to the serine/threonine dehydratase family.</text>
</comment>
<evidence type="ECO:0000256" key="3">
    <source>
        <dbReference type="ARBA" id="ARBA00022898"/>
    </source>
</evidence>
<accession>V8C863</accession>